<feature type="transmembrane region" description="Helical" evidence="1">
    <location>
        <begin position="27"/>
        <end position="48"/>
    </location>
</feature>
<dbReference type="AlphaFoldDB" id="A0A109GJP1"/>
<evidence type="ECO:0000313" key="2">
    <source>
        <dbReference type="EMBL" id="KWU68182.1"/>
    </source>
</evidence>
<dbReference type="RefSeq" id="WP_060748947.1">
    <property type="nucleotide sequence ID" value="NZ_LRPH01000002.1"/>
</dbReference>
<feature type="transmembrane region" description="Helical" evidence="1">
    <location>
        <begin position="6"/>
        <end position="22"/>
    </location>
</feature>
<feature type="transmembrane region" description="Helical" evidence="1">
    <location>
        <begin position="54"/>
        <end position="74"/>
    </location>
</feature>
<evidence type="ECO:0000256" key="1">
    <source>
        <dbReference type="SAM" id="Phobius"/>
    </source>
</evidence>
<keyword evidence="1" id="KW-1133">Transmembrane helix</keyword>
<gene>
    <name evidence="2" type="ORF">AWW70_04090</name>
</gene>
<sequence length="98" mass="11030">MKPVVGILVIVVIIVTQIFLSSRKTPYLGGILPVAYIGFIGFFFNKLIANGNYLSTWIMLMVGLCSFLSIWASGRKRVKKKRQKDLDLELGLIELQNL</sequence>
<dbReference type="EMBL" id="LRPH01000002">
    <property type="protein sequence ID" value="KWU68182.1"/>
    <property type="molecule type" value="Genomic_DNA"/>
</dbReference>
<organism evidence="2 3">
    <name type="scientific">Bacillus mycoides</name>
    <dbReference type="NCBI Taxonomy" id="1405"/>
    <lineage>
        <taxon>Bacteria</taxon>
        <taxon>Bacillati</taxon>
        <taxon>Bacillota</taxon>
        <taxon>Bacilli</taxon>
        <taxon>Bacillales</taxon>
        <taxon>Bacillaceae</taxon>
        <taxon>Bacillus</taxon>
        <taxon>Bacillus cereus group</taxon>
    </lineage>
</organism>
<evidence type="ECO:0000313" key="3">
    <source>
        <dbReference type="Proteomes" id="UP000065797"/>
    </source>
</evidence>
<protein>
    <submittedName>
        <fullName evidence="2">Uncharacterized protein</fullName>
    </submittedName>
</protein>
<dbReference type="Proteomes" id="UP000065797">
    <property type="component" value="Unassembled WGS sequence"/>
</dbReference>
<keyword evidence="1" id="KW-0472">Membrane</keyword>
<accession>A0A109GJP1</accession>
<reference evidence="2 3" key="1">
    <citation type="submission" date="2016-01" db="EMBL/GenBank/DDBJ databases">
        <authorList>
            <person name="McClelland M."/>
            <person name="Jain A."/>
            <person name="Saraogi P."/>
            <person name="Mendelson R."/>
            <person name="Westerman R."/>
            <person name="SanMiguel P."/>
            <person name="Csonka L."/>
        </authorList>
    </citation>
    <scope>NUCLEOTIDE SEQUENCE [LARGE SCALE GENOMIC DNA]</scope>
    <source>
        <strain evidence="2 3">PE8-15</strain>
    </source>
</reference>
<name>A0A109GJP1_BACMY</name>
<proteinExistence type="predicted"/>
<comment type="caution">
    <text evidence="2">The sequence shown here is derived from an EMBL/GenBank/DDBJ whole genome shotgun (WGS) entry which is preliminary data.</text>
</comment>
<keyword evidence="1" id="KW-0812">Transmembrane</keyword>